<protein>
    <submittedName>
        <fullName evidence="2">Polysaccharide deacetylase 2 family uncharacterized protein YibQ</fullName>
    </submittedName>
</protein>
<dbReference type="SUPFAM" id="SSF88713">
    <property type="entry name" value="Glycoside hydrolase/deacetylase"/>
    <property type="match status" value="1"/>
</dbReference>
<dbReference type="Pfam" id="PF04748">
    <property type="entry name" value="Polysacc_deac_2"/>
    <property type="match status" value="1"/>
</dbReference>
<proteinExistence type="predicted"/>
<dbReference type="Proteomes" id="UP001248709">
    <property type="component" value="Unassembled WGS sequence"/>
</dbReference>
<evidence type="ECO:0000313" key="3">
    <source>
        <dbReference type="Proteomes" id="UP001248709"/>
    </source>
</evidence>
<dbReference type="RefSeq" id="WP_312000874.1">
    <property type="nucleotide sequence ID" value="NZ_JAUSUY010000004.1"/>
</dbReference>
<evidence type="ECO:0000256" key="1">
    <source>
        <dbReference type="SAM" id="SignalP"/>
    </source>
</evidence>
<dbReference type="CDD" id="cd10936">
    <property type="entry name" value="CE4_DAC2"/>
    <property type="match status" value="1"/>
</dbReference>
<gene>
    <name evidence="2" type="ORF">J2Z22_001383</name>
</gene>
<dbReference type="PANTHER" id="PTHR30105">
    <property type="entry name" value="UNCHARACTERIZED YIBQ-RELATED"/>
    <property type="match status" value="1"/>
</dbReference>
<sequence>MNRNHWRHPYAAGTKAAALLAMAIGIAIGGGHGNAAASNNTPKLSERTPAAGIDEMAEAGPQHVNRPRIAVIIDDFGNGLRGTEEMFALPIKLTVAVMPFLSTSEADARRAHERGFDVLVHLPMEPRNGKPQWLGPGAVLSGLSDQEIRKRVEAAVDQVPYAVGINNHMGSKVTGDERVMGIVLSVCKERGLFFVDSHTNYRSVAGRMAEQMGLPRVENHVFLDDTHTAGHVTRQLQLAGKWALDHHYCVTIGHVGIQGKETAAGIRGGINDLKSRVLFVGISDLVKQEWKWNPRPTFP</sequence>
<name>A0ABU3H4X1_9BACL</name>
<feature type="chain" id="PRO_5046079093" evidence="1">
    <location>
        <begin position="24"/>
        <end position="299"/>
    </location>
</feature>
<dbReference type="InterPro" id="IPR006837">
    <property type="entry name" value="Divergent_DAC"/>
</dbReference>
<comment type="caution">
    <text evidence="2">The sequence shown here is derived from an EMBL/GenBank/DDBJ whole genome shotgun (WGS) entry which is preliminary data.</text>
</comment>
<accession>A0ABU3H4X1</accession>
<dbReference type="PANTHER" id="PTHR30105:SF2">
    <property type="entry name" value="DIVERGENT POLYSACCHARIDE DEACETYLASE SUPERFAMILY"/>
    <property type="match status" value="1"/>
</dbReference>
<evidence type="ECO:0000313" key="2">
    <source>
        <dbReference type="EMBL" id="MDT3425864.1"/>
    </source>
</evidence>
<dbReference type="InterPro" id="IPR011330">
    <property type="entry name" value="Glyco_hydro/deAcase_b/a-brl"/>
</dbReference>
<keyword evidence="3" id="KW-1185">Reference proteome</keyword>
<organism evidence="2 3">
    <name type="scientific">Paenibacillus forsythiae</name>
    <dbReference type="NCBI Taxonomy" id="365616"/>
    <lineage>
        <taxon>Bacteria</taxon>
        <taxon>Bacillati</taxon>
        <taxon>Bacillota</taxon>
        <taxon>Bacilli</taxon>
        <taxon>Bacillales</taxon>
        <taxon>Paenibacillaceae</taxon>
        <taxon>Paenibacillus</taxon>
    </lineage>
</organism>
<keyword evidence="1" id="KW-0732">Signal</keyword>
<dbReference type="EMBL" id="JAUSUY010000004">
    <property type="protein sequence ID" value="MDT3425864.1"/>
    <property type="molecule type" value="Genomic_DNA"/>
</dbReference>
<feature type="signal peptide" evidence="1">
    <location>
        <begin position="1"/>
        <end position="23"/>
    </location>
</feature>
<reference evidence="2 3" key="1">
    <citation type="submission" date="2023-07" db="EMBL/GenBank/DDBJ databases">
        <title>Genomic Encyclopedia of Type Strains, Phase IV (KMG-IV): sequencing the most valuable type-strain genomes for metagenomic binning, comparative biology and taxonomic classification.</title>
        <authorList>
            <person name="Goeker M."/>
        </authorList>
    </citation>
    <scope>NUCLEOTIDE SEQUENCE [LARGE SCALE GENOMIC DNA]</scope>
    <source>
        <strain evidence="2 3">T98</strain>
    </source>
</reference>
<dbReference type="Gene3D" id="3.20.20.370">
    <property type="entry name" value="Glycoside hydrolase/deacetylase"/>
    <property type="match status" value="1"/>
</dbReference>